<keyword evidence="1" id="KW-0560">Oxidoreductase</keyword>
<organism evidence="3 4">
    <name type="scientific">Limosilactobacillus ingluviei DSM 15946</name>
    <dbReference type="NCBI Taxonomy" id="1423760"/>
    <lineage>
        <taxon>Bacteria</taxon>
        <taxon>Bacillati</taxon>
        <taxon>Bacillota</taxon>
        <taxon>Bacilli</taxon>
        <taxon>Lactobacillales</taxon>
        <taxon>Lactobacillaceae</taxon>
        <taxon>Limosilactobacillus</taxon>
    </lineage>
</organism>
<dbReference type="GO" id="GO:0003955">
    <property type="term" value="F:NAD(P)H dehydrogenase (quinone) activity"/>
    <property type="evidence" value="ECO:0007669"/>
    <property type="project" value="TreeGrafter"/>
</dbReference>
<gene>
    <name evidence="3" type="ORF">FC43_GL000025</name>
</gene>
<protein>
    <submittedName>
        <fullName evidence="3">NAD(P)H dehydrogenase YwrO</fullName>
    </submittedName>
</protein>
<dbReference type="PANTHER" id="PTHR47307">
    <property type="entry name" value="GLUTATHIONE-REGULATED POTASSIUM-EFFLUX SYSTEM ANCILLARY PROTEIN KEFG"/>
    <property type="match status" value="1"/>
</dbReference>
<dbReference type="GO" id="GO:0010181">
    <property type="term" value="F:FMN binding"/>
    <property type="evidence" value="ECO:0007669"/>
    <property type="project" value="TreeGrafter"/>
</dbReference>
<evidence type="ECO:0000256" key="1">
    <source>
        <dbReference type="ARBA" id="ARBA00023002"/>
    </source>
</evidence>
<accession>A0A0R1UFV1</accession>
<reference evidence="3 4" key="1">
    <citation type="journal article" date="2015" name="Genome Announc.">
        <title>Expanding the biotechnology potential of lactobacilli through comparative genomics of 213 strains and associated genera.</title>
        <authorList>
            <person name="Sun Z."/>
            <person name="Harris H.M."/>
            <person name="McCann A."/>
            <person name="Guo C."/>
            <person name="Argimon S."/>
            <person name="Zhang W."/>
            <person name="Yang X."/>
            <person name="Jeffery I.B."/>
            <person name="Cooney J.C."/>
            <person name="Kagawa T.F."/>
            <person name="Liu W."/>
            <person name="Song Y."/>
            <person name="Salvetti E."/>
            <person name="Wrobel A."/>
            <person name="Rasinkangas P."/>
            <person name="Parkhill J."/>
            <person name="Rea M.C."/>
            <person name="O'Sullivan O."/>
            <person name="Ritari J."/>
            <person name="Douillard F.P."/>
            <person name="Paul Ross R."/>
            <person name="Yang R."/>
            <person name="Briner A.E."/>
            <person name="Felis G.E."/>
            <person name="de Vos W.M."/>
            <person name="Barrangou R."/>
            <person name="Klaenhammer T.R."/>
            <person name="Caufield P.W."/>
            <person name="Cui Y."/>
            <person name="Zhang H."/>
            <person name="O'Toole P.W."/>
        </authorList>
    </citation>
    <scope>NUCLEOTIDE SEQUENCE [LARGE SCALE GENOMIC DNA]</scope>
    <source>
        <strain evidence="3 4">DSM 15946</strain>
    </source>
</reference>
<dbReference type="Gene3D" id="3.40.50.360">
    <property type="match status" value="1"/>
</dbReference>
<name>A0A0R1UFV1_9LACO</name>
<dbReference type="Pfam" id="PF02525">
    <property type="entry name" value="Flavodoxin_2"/>
    <property type="match status" value="1"/>
</dbReference>
<evidence type="ECO:0000313" key="4">
    <source>
        <dbReference type="Proteomes" id="UP000050816"/>
    </source>
</evidence>
<dbReference type="GO" id="GO:0009055">
    <property type="term" value="F:electron transfer activity"/>
    <property type="evidence" value="ECO:0007669"/>
    <property type="project" value="TreeGrafter"/>
</dbReference>
<dbReference type="InterPro" id="IPR029039">
    <property type="entry name" value="Flavoprotein-like_sf"/>
</dbReference>
<evidence type="ECO:0000313" key="3">
    <source>
        <dbReference type="EMBL" id="KRL92287.1"/>
    </source>
</evidence>
<dbReference type="AlphaFoldDB" id="A0A0R1UFV1"/>
<comment type="caution">
    <text evidence="3">The sequence shown here is derived from an EMBL/GenBank/DDBJ whole genome shotgun (WGS) entry which is preliminary data.</text>
</comment>
<dbReference type="PANTHER" id="PTHR47307:SF1">
    <property type="entry name" value="GLUTATHIONE-REGULATED POTASSIUM-EFFLUX SYSTEM ANCILLARY PROTEIN KEFG"/>
    <property type="match status" value="1"/>
</dbReference>
<proteinExistence type="predicted"/>
<feature type="domain" description="Flavodoxin-like fold" evidence="2">
    <location>
        <begin position="4"/>
        <end position="168"/>
    </location>
</feature>
<dbReference type="InterPro" id="IPR003680">
    <property type="entry name" value="Flavodoxin_fold"/>
</dbReference>
<dbReference type="PATRIC" id="fig|1423760.3.peg.26"/>
<sequence length="171" mass="18804">MAKMKTTIFLFHPAFAHSRANAALVHNSPVEVRDLYQLYPTELIDVAAEQAALSAADRIVWQFPLYWYSGPGLMKKWLDQVLTAGWAYEGGTALQGKELLIATTMGGKLTDYQATGPQGHTVTEFLLPLTVTGEYVGMQVLPPFIVADTVNITADQLAAAAQRYHQRLLVP</sequence>
<evidence type="ECO:0000259" key="2">
    <source>
        <dbReference type="Pfam" id="PF02525"/>
    </source>
</evidence>
<dbReference type="InterPro" id="IPR046980">
    <property type="entry name" value="KefG/KefF"/>
</dbReference>
<dbReference type="Proteomes" id="UP000050816">
    <property type="component" value="Unassembled WGS sequence"/>
</dbReference>
<dbReference type="EMBL" id="AZFK01000006">
    <property type="protein sequence ID" value="KRL92287.1"/>
    <property type="molecule type" value="Genomic_DNA"/>
</dbReference>
<dbReference type="SUPFAM" id="SSF52218">
    <property type="entry name" value="Flavoproteins"/>
    <property type="match status" value="1"/>
</dbReference>